<keyword evidence="12" id="KW-1185">Reference proteome</keyword>
<evidence type="ECO:0000256" key="6">
    <source>
        <dbReference type="ARBA" id="ARBA00022692"/>
    </source>
</evidence>
<dbReference type="RefSeq" id="WP_137334344.1">
    <property type="nucleotide sequence ID" value="NZ_CP040077.1"/>
</dbReference>
<comment type="subcellular location">
    <subcellularLocation>
        <location evidence="1">Cell inner membrane</location>
        <topology evidence="1">Single-pass membrane protein</topology>
    </subcellularLocation>
</comment>
<comment type="similarity">
    <text evidence="2">Belongs to the GSP M family.</text>
</comment>
<proteinExistence type="inferred from homology"/>
<name>A0A4P8IWR6_9BURK</name>
<dbReference type="OrthoDB" id="8563628at2"/>
<dbReference type="Gene3D" id="3.30.1360.100">
    <property type="entry name" value="General secretion pathway protein M, EpsM"/>
    <property type="match status" value="1"/>
</dbReference>
<dbReference type="GO" id="GO:0005886">
    <property type="term" value="C:plasma membrane"/>
    <property type="evidence" value="ECO:0007669"/>
    <property type="project" value="UniProtKB-SubCell"/>
</dbReference>
<keyword evidence="5" id="KW-0997">Cell inner membrane</keyword>
<evidence type="ECO:0000256" key="10">
    <source>
        <dbReference type="SAM" id="Phobius"/>
    </source>
</evidence>
<dbReference type="GO" id="GO:0015627">
    <property type="term" value="C:type II protein secretion system complex"/>
    <property type="evidence" value="ECO:0007669"/>
    <property type="project" value="InterPro"/>
</dbReference>
<evidence type="ECO:0000256" key="4">
    <source>
        <dbReference type="ARBA" id="ARBA00022475"/>
    </source>
</evidence>
<dbReference type="Pfam" id="PF04612">
    <property type="entry name" value="T2SSM"/>
    <property type="match status" value="1"/>
</dbReference>
<reference evidence="11 12" key="1">
    <citation type="submission" date="2019-05" db="EMBL/GenBank/DDBJ databases">
        <title>Burkholderia sp. DHOD12, isolated from subtropical forest soil.</title>
        <authorList>
            <person name="Gao Z.-H."/>
            <person name="Qiu L.-H."/>
        </authorList>
    </citation>
    <scope>NUCLEOTIDE SEQUENCE [LARGE SCALE GENOMIC DNA]</scope>
    <source>
        <strain evidence="11 12">DHOD12</strain>
    </source>
</reference>
<evidence type="ECO:0000256" key="3">
    <source>
        <dbReference type="ARBA" id="ARBA00022448"/>
    </source>
</evidence>
<gene>
    <name evidence="11" type="ORF">FAZ95_21805</name>
</gene>
<organism evidence="11 12">
    <name type="scientific">Trinickia violacea</name>
    <dbReference type="NCBI Taxonomy" id="2571746"/>
    <lineage>
        <taxon>Bacteria</taxon>
        <taxon>Pseudomonadati</taxon>
        <taxon>Pseudomonadota</taxon>
        <taxon>Betaproteobacteria</taxon>
        <taxon>Burkholderiales</taxon>
        <taxon>Burkholderiaceae</taxon>
        <taxon>Trinickia</taxon>
    </lineage>
</organism>
<dbReference type="AlphaFoldDB" id="A0A4P8IWR6"/>
<accession>A0A4P8IWR6</accession>
<evidence type="ECO:0000256" key="5">
    <source>
        <dbReference type="ARBA" id="ARBA00022519"/>
    </source>
</evidence>
<feature type="transmembrane region" description="Helical" evidence="10">
    <location>
        <begin position="23"/>
        <end position="42"/>
    </location>
</feature>
<evidence type="ECO:0000256" key="9">
    <source>
        <dbReference type="ARBA" id="ARBA00023136"/>
    </source>
</evidence>
<keyword evidence="8 10" id="KW-1133">Transmembrane helix</keyword>
<keyword evidence="7" id="KW-0653">Protein transport</keyword>
<dbReference type="KEGG" id="tvl:FAZ95_21805"/>
<evidence type="ECO:0000256" key="1">
    <source>
        <dbReference type="ARBA" id="ARBA00004377"/>
    </source>
</evidence>
<evidence type="ECO:0000313" key="11">
    <source>
        <dbReference type="EMBL" id="QCP51564.1"/>
    </source>
</evidence>
<keyword evidence="4" id="KW-1003">Cell membrane</keyword>
<keyword evidence="9 10" id="KW-0472">Membrane</keyword>
<sequence length="171" mass="18132">MKTAFADSWATFWEARTAREKTLITWGGAVLAVVIAYSVLWAPAQAGRAHLRETLPEMQRKVAAMTAQADEARTLAVAAQGVAPTGGALKSALAASLTDHGLNAVQVEMAGNAVQVQLKNASFPTWTMWLDDVRKQYKVQVSEAHITALKADGQVDLTASLQPAAGSSSAR</sequence>
<evidence type="ECO:0000313" key="12">
    <source>
        <dbReference type="Proteomes" id="UP000298656"/>
    </source>
</evidence>
<dbReference type="InterPro" id="IPR007690">
    <property type="entry name" value="T2SS_GspM"/>
</dbReference>
<evidence type="ECO:0000256" key="7">
    <source>
        <dbReference type="ARBA" id="ARBA00022927"/>
    </source>
</evidence>
<keyword evidence="6 10" id="KW-0812">Transmembrane</keyword>
<dbReference type="Proteomes" id="UP000298656">
    <property type="component" value="Chromosome 1"/>
</dbReference>
<evidence type="ECO:0000256" key="2">
    <source>
        <dbReference type="ARBA" id="ARBA00010637"/>
    </source>
</evidence>
<protein>
    <submittedName>
        <fullName evidence="11">Type II secretion system protein M</fullName>
    </submittedName>
</protein>
<dbReference type="EMBL" id="CP040077">
    <property type="protein sequence ID" value="QCP51564.1"/>
    <property type="molecule type" value="Genomic_DNA"/>
</dbReference>
<dbReference type="SUPFAM" id="SSF103054">
    <property type="entry name" value="General secretion pathway protein M, EpsM"/>
    <property type="match status" value="1"/>
</dbReference>
<dbReference type="GO" id="GO:0015628">
    <property type="term" value="P:protein secretion by the type II secretion system"/>
    <property type="evidence" value="ECO:0007669"/>
    <property type="project" value="InterPro"/>
</dbReference>
<dbReference type="InterPro" id="IPR023229">
    <property type="entry name" value="T2SS_M_periplasmic_sf"/>
</dbReference>
<keyword evidence="3" id="KW-0813">Transport</keyword>
<evidence type="ECO:0000256" key="8">
    <source>
        <dbReference type="ARBA" id="ARBA00022989"/>
    </source>
</evidence>